<reference evidence="5 6" key="1">
    <citation type="submission" date="2023-07" db="EMBL/GenBank/DDBJ databases">
        <title>Sorghum-associated microbial communities from plants grown in Nebraska, USA.</title>
        <authorList>
            <person name="Schachtman D."/>
        </authorList>
    </citation>
    <scope>NUCLEOTIDE SEQUENCE [LARGE SCALE GENOMIC DNA]</scope>
    <source>
        <strain evidence="5 6">BE332</strain>
    </source>
</reference>
<feature type="domain" description="Ketoreductase" evidence="4">
    <location>
        <begin position="6"/>
        <end position="188"/>
    </location>
</feature>
<dbReference type="PRINTS" id="PR00081">
    <property type="entry name" value="GDHRDH"/>
</dbReference>
<dbReference type="InterPro" id="IPR002347">
    <property type="entry name" value="SDR_fam"/>
</dbReference>
<dbReference type="InterPro" id="IPR036291">
    <property type="entry name" value="NAD(P)-bd_dom_sf"/>
</dbReference>
<dbReference type="Pfam" id="PF00106">
    <property type="entry name" value="adh_short"/>
    <property type="match status" value="1"/>
</dbReference>
<dbReference type="SUPFAM" id="SSF51735">
    <property type="entry name" value="NAD(P)-binding Rossmann-fold domains"/>
    <property type="match status" value="1"/>
</dbReference>
<accession>A0ABU0EL25</accession>
<dbReference type="SMART" id="SM00822">
    <property type="entry name" value="PKS_KR"/>
    <property type="match status" value="1"/>
</dbReference>
<keyword evidence="6" id="KW-1185">Reference proteome</keyword>
<dbReference type="PANTHER" id="PTHR44196">
    <property type="entry name" value="DEHYDROGENASE/REDUCTASE SDR FAMILY MEMBER 7B"/>
    <property type="match status" value="1"/>
</dbReference>
<evidence type="ECO:0000256" key="1">
    <source>
        <dbReference type="ARBA" id="ARBA00006484"/>
    </source>
</evidence>
<dbReference type="CDD" id="cd05233">
    <property type="entry name" value="SDR_c"/>
    <property type="match status" value="1"/>
</dbReference>
<proteinExistence type="inferred from homology"/>
<dbReference type="InterPro" id="IPR057326">
    <property type="entry name" value="KR_dom"/>
</dbReference>
<keyword evidence="2" id="KW-0560">Oxidoreductase</keyword>
<dbReference type="EMBL" id="JAUSVB010000006">
    <property type="protein sequence ID" value="MDQ0375517.1"/>
    <property type="molecule type" value="Genomic_DNA"/>
</dbReference>
<comment type="caution">
    <text evidence="5">The sequence shown here is derived from an EMBL/GenBank/DDBJ whole genome shotgun (WGS) entry which is preliminary data.</text>
</comment>
<sequence>MKVAGTTVVVTGAGDGIGRELVFGLLSRGARVAAVSRTAEHLEETVARAGRAGDRLSVHVVDVSDRVAVEALPAAVVDEHGQVDGLINCAGIIQPFVPLLDLGYDDIERVIAVNFWGPVHTTKAFLPHLVARPRAHVVNVSSMGAFLPVPGQTVYGASKAAVRLLTEGLHSELAGTTVSVTVVFPGATRTGIVENSGVRPPEITGAAARKVEKMMASSPTAARRILDGVERDAYRVTVGKDAAVMDVLARLAPERAARLVRTRMKALLSP</sequence>
<evidence type="ECO:0000256" key="2">
    <source>
        <dbReference type="ARBA" id="ARBA00023002"/>
    </source>
</evidence>
<dbReference type="Proteomes" id="UP001239626">
    <property type="component" value="Unassembled WGS sequence"/>
</dbReference>
<dbReference type="InterPro" id="IPR020904">
    <property type="entry name" value="Sc_DH/Rdtase_CS"/>
</dbReference>
<evidence type="ECO:0000313" key="6">
    <source>
        <dbReference type="Proteomes" id="UP001239626"/>
    </source>
</evidence>
<dbReference type="PRINTS" id="PR00080">
    <property type="entry name" value="SDRFAMILY"/>
</dbReference>
<name>A0ABU0EL25_9CELL</name>
<protein>
    <submittedName>
        <fullName evidence="5">Short-subunit dehydrogenase</fullName>
    </submittedName>
</protein>
<gene>
    <name evidence="5" type="ORF">J2X26_003855</name>
</gene>
<evidence type="ECO:0000259" key="4">
    <source>
        <dbReference type="SMART" id="SM00822"/>
    </source>
</evidence>
<dbReference type="PANTHER" id="PTHR44196:SF1">
    <property type="entry name" value="DEHYDROGENASE_REDUCTASE SDR FAMILY MEMBER 7B"/>
    <property type="match status" value="1"/>
</dbReference>
<evidence type="ECO:0000313" key="5">
    <source>
        <dbReference type="EMBL" id="MDQ0375517.1"/>
    </source>
</evidence>
<dbReference type="RefSeq" id="WP_307494320.1">
    <property type="nucleotide sequence ID" value="NZ_JAUSVB010000006.1"/>
</dbReference>
<dbReference type="PROSITE" id="PS00061">
    <property type="entry name" value="ADH_SHORT"/>
    <property type="match status" value="1"/>
</dbReference>
<dbReference type="Gene3D" id="3.40.50.720">
    <property type="entry name" value="NAD(P)-binding Rossmann-like Domain"/>
    <property type="match status" value="1"/>
</dbReference>
<organism evidence="5 6">
    <name type="scientific">Cellulomonas humilata</name>
    <dbReference type="NCBI Taxonomy" id="144055"/>
    <lineage>
        <taxon>Bacteria</taxon>
        <taxon>Bacillati</taxon>
        <taxon>Actinomycetota</taxon>
        <taxon>Actinomycetes</taxon>
        <taxon>Micrococcales</taxon>
        <taxon>Cellulomonadaceae</taxon>
        <taxon>Cellulomonas</taxon>
    </lineage>
</organism>
<comment type="similarity">
    <text evidence="1 3">Belongs to the short-chain dehydrogenases/reductases (SDR) family.</text>
</comment>
<evidence type="ECO:0000256" key="3">
    <source>
        <dbReference type="RuleBase" id="RU000363"/>
    </source>
</evidence>